<name>A0A7S1JF26_9EUGL</name>
<proteinExistence type="predicted"/>
<dbReference type="EMBL" id="HBGA01144591">
    <property type="protein sequence ID" value="CAD9041723.1"/>
    <property type="molecule type" value="Transcribed_RNA"/>
</dbReference>
<protein>
    <submittedName>
        <fullName evidence="1">Uncharacterized protein</fullName>
    </submittedName>
</protein>
<reference evidence="1" key="1">
    <citation type="submission" date="2021-01" db="EMBL/GenBank/DDBJ databases">
        <authorList>
            <person name="Corre E."/>
            <person name="Pelletier E."/>
            <person name="Niang G."/>
            <person name="Scheremetjew M."/>
            <person name="Finn R."/>
            <person name="Kale V."/>
            <person name="Holt S."/>
            <person name="Cochrane G."/>
            <person name="Meng A."/>
            <person name="Brown T."/>
            <person name="Cohen L."/>
        </authorList>
    </citation>
    <scope>NUCLEOTIDE SEQUENCE</scope>
    <source>
        <strain evidence="1">NIES-381</strain>
    </source>
</reference>
<evidence type="ECO:0000313" key="1">
    <source>
        <dbReference type="EMBL" id="CAD9041723.1"/>
    </source>
</evidence>
<dbReference type="AlphaFoldDB" id="A0A7S1JF26"/>
<accession>A0A7S1JF26</accession>
<organism evidence="1">
    <name type="scientific">Eutreptiella gymnastica</name>
    <dbReference type="NCBI Taxonomy" id="73025"/>
    <lineage>
        <taxon>Eukaryota</taxon>
        <taxon>Discoba</taxon>
        <taxon>Euglenozoa</taxon>
        <taxon>Euglenida</taxon>
        <taxon>Spirocuta</taxon>
        <taxon>Euglenophyceae</taxon>
        <taxon>Eutreptiales</taxon>
        <taxon>Eutreptiaceae</taxon>
        <taxon>Eutreptiella</taxon>
    </lineage>
</organism>
<sequence length="121" mass="13808">MVTSGYVGWYCNTLFKIEPSLTQIVGKRKKSTTTHADAFQDLSRLRLQLLPTQKNVTYPWSALFSEMGVRERAINTFNKKKSKATLRNLIIYQHKISSRTGWMSQPTLVQTPGRSLSKQAT</sequence>
<gene>
    <name evidence="1" type="ORF">EGYM00392_LOCUS52898</name>
</gene>